<dbReference type="EC" id="1.97.1.9" evidence="7"/>
<accession>A0A2Z4AGC5</accession>
<dbReference type="GO" id="GO:0033797">
    <property type="term" value="F:selenate reductase activity"/>
    <property type="evidence" value="ECO:0007669"/>
    <property type="project" value="UniProtKB-EC"/>
</dbReference>
<dbReference type="Gene3D" id="1.10.760.10">
    <property type="entry name" value="Cytochrome c-like domain"/>
    <property type="match status" value="2"/>
</dbReference>
<gene>
    <name evidence="7" type="primary">serC_1</name>
    <name evidence="7" type="ORF">DF168_00334</name>
</gene>
<evidence type="ECO:0000313" key="7">
    <source>
        <dbReference type="EMBL" id="AWT59154.1"/>
    </source>
</evidence>
<dbReference type="Pfam" id="PF00034">
    <property type="entry name" value="Cytochrom_C"/>
    <property type="match status" value="2"/>
</dbReference>
<dbReference type="GO" id="GO:0020037">
    <property type="term" value="F:heme binding"/>
    <property type="evidence" value="ECO:0007669"/>
    <property type="project" value="InterPro"/>
</dbReference>
<dbReference type="Gene3D" id="2.60.40.1190">
    <property type="match status" value="1"/>
</dbReference>
<dbReference type="KEGG" id="mtar:DF168_00334"/>
<dbReference type="SUPFAM" id="SSF46626">
    <property type="entry name" value="Cytochrome c"/>
    <property type="match status" value="2"/>
</dbReference>
<dbReference type="Proteomes" id="UP000247465">
    <property type="component" value="Chromosome"/>
</dbReference>
<sequence>MRERLNSFHRQLAGRLRRICNFEITKAACQGPGIPSDQGNTGEGFNSNLFIFAFFRYLFSLPKTLRDNRGGKLKIWFHHIPIFYSFQLLFRKFLVWQFSTLCLTSSSLLAQSLDLGSETQRAEGKELYQNYCAHCHGNEGDGKGSAEAFFRPKPRDFTSGKYKIRTTPSGELPTTEDIKHIIQKGMPFTGMPPFTNLSDEEITNLAYYLKTFNADFADPDFSPIPLTLGKAPEFSEESALRGREIYVQNECYTCHGDLGRTDGVSAPTLEDDFGDEKNPIRPADLTKRWAFRGGSTREDIYRTVTTGINGTPMPSYQDSMSEQDRWDLVNYIVSLSKRVDSDFSTTIVADYVERDFDISNDQSLFGNALTAHIPIVGQLIEPGREYFPATNSIEVRAIYNTDEIAILVTWNDMSADRSGSNAPGLPVEDTVPQSVAHHDETSEQYSDAVAIQWPTAMPEGFKKPFFVFGDPQRSVDLWYADLAGNGELRQFIGNGYAGIQAKELTGTSMTATYDAGEWAVTFKQKREQPDGLSFAEGVFIPISFFVWDGFNREHGIKTGLSSWYSIFLKPKQTVSPIVPMAKYAILTVIIEIILIAFIRWRARSEDLATPQTV</sequence>
<keyword evidence="5" id="KW-0472">Membrane</keyword>
<evidence type="ECO:0000313" key="8">
    <source>
        <dbReference type="Proteomes" id="UP000247465"/>
    </source>
</evidence>
<feature type="domain" description="Cytochrome c" evidence="6">
    <location>
        <begin position="119"/>
        <end position="213"/>
    </location>
</feature>
<keyword evidence="2 4" id="KW-0479">Metal-binding</keyword>
<keyword evidence="5" id="KW-0812">Transmembrane</keyword>
<dbReference type="EMBL" id="CP029803">
    <property type="protein sequence ID" value="AWT59154.1"/>
    <property type="molecule type" value="Genomic_DNA"/>
</dbReference>
<dbReference type="PANTHER" id="PTHR33751">
    <property type="entry name" value="CBB3-TYPE CYTOCHROME C OXIDASE SUBUNIT FIXP"/>
    <property type="match status" value="1"/>
</dbReference>
<protein>
    <submittedName>
        <fullName evidence="7">Selenate reductase subunit gamma</fullName>
        <ecNumber evidence="7">1.97.1.9</ecNumber>
    </submittedName>
</protein>
<dbReference type="InterPro" id="IPR009056">
    <property type="entry name" value="Cyt_c-like_dom"/>
</dbReference>
<keyword evidence="7" id="KW-0560">Oxidoreductase</keyword>
<dbReference type="GO" id="GO:0009055">
    <property type="term" value="F:electron transfer activity"/>
    <property type="evidence" value="ECO:0007669"/>
    <property type="project" value="InterPro"/>
</dbReference>
<evidence type="ECO:0000256" key="3">
    <source>
        <dbReference type="ARBA" id="ARBA00023004"/>
    </source>
</evidence>
<evidence type="ECO:0000256" key="1">
    <source>
        <dbReference type="ARBA" id="ARBA00022617"/>
    </source>
</evidence>
<dbReference type="InterPro" id="IPR036909">
    <property type="entry name" value="Cyt_c-like_dom_sf"/>
</dbReference>
<evidence type="ECO:0000256" key="4">
    <source>
        <dbReference type="PROSITE-ProRule" id="PRU00433"/>
    </source>
</evidence>
<name>A0A2Z4AGC5_9BACT</name>
<evidence type="ECO:0000259" key="6">
    <source>
        <dbReference type="PROSITE" id="PS51007"/>
    </source>
</evidence>
<evidence type="ECO:0000256" key="5">
    <source>
        <dbReference type="SAM" id="Phobius"/>
    </source>
</evidence>
<dbReference type="InterPro" id="IPR050597">
    <property type="entry name" value="Cytochrome_c_Oxidase_Subunit"/>
</dbReference>
<feature type="transmembrane region" description="Helical" evidence="5">
    <location>
        <begin position="580"/>
        <end position="598"/>
    </location>
</feature>
<dbReference type="AlphaFoldDB" id="A0A2Z4AGC5"/>
<dbReference type="GO" id="GO:0046872">
    <property type="term" value="F:metal ion binding"/>
    <property type="evidence" value="ECO:0007669"/>
    <property type="project" value="UniProtKB-KW"/>
</dbReference>
<keyword evidence="1 4" id="KW-0349">Heme</keyword>
<organism evidence="7 8">
    <name type="scientific">Candidatus Moanibacter tarae</name>
    <dbReference type="NCBI Taxonomy" id="2200854"/>
    <lineage>
        <taxon>Bacteria</taxon>
        <taxon>Pseudomonadati</taxon>
        <taxon>Verrucomicrobiota</taxon>
        <taxon>Opitutia</taxon>
        <taxon>Puniceicoccales</taxon>
        <taxon>Puniceicoccales incertae sedis</taxon>
        <taxon>Candidatus Moanibacter</taxon>
    </lineage>
</organism>
<keyword evidence="3 4" id="KW-0408">Iron</keyword>
<dbReference type="PROSITE" id="PS51007">
    <property type="entry name" value="CYTC"/>
    <property type="match status" value="2"/>
</dbReference>
<dbReference type="PANTHER" id="PTHR33751:SF1">
    <property type="entry name" value="CBB3-TYPE CYTOCHROME C OXIDASE SUBUNIT FIXP"/>
    <property type="match status" value="1"/>
</dbReference>
<reference evidence="7 8" key="1">
    <citation type="submission" date="2018-06" db="EMBL/GenBank/DDBJ databases">
        <title>Draft Genome Sequence of a Novel Marine Bacterium Related to the Verrucomicrobia.</title>
        <authorList>
            <person name="Vosseberg J."/>
            <person name="Martijn J."/>
            <person name="Ettema T.J.G."/>
        </authorList>
    </citation>
    <scope>NUCLEOTIDE SEQUENCE [LARGE SCALE GENOMIC DNA]</scope>
    <source>
        <strain evidence="7">TARA_B100001123</strain>
    </source>
</reference>
<evidence type="ECO:0000256" key="2">
    <source>
        <dbReference type="ARBA" id="ARBA00022723"/>
    </source>
</evidence>
<proteinExistence type="predicted"/>
<keyword evidence="5" id="KW-1133">Transmembrane helix</keyword>
<feature type="domain" description="Cytochrome c" evidence="6">
    <location>
        <begin position="237"/>
        <end position="336"/>
    </location>
</feature>